<keyword evidence="1" id="KW-1133">Transmembrane helix</keyword>
<evidence type="ECO:0000313" key="2">
    <source>
        <dbReference type="EMBL" id="GLY74305.1"/>
    </source>
</evidence>
<protein>
    <submittedName>
        <fullName evidence="2">Uncharacterized protein</fullName>
    </submittedName>
</protein>
<sequence length="41" mass="4107">MLIGIAGLAAAVITAAFIYGLLVLVVMGALVLIMNGFGSNK</sequence>
<name>A0A9W6RI50_9ACTN</name>
<feature type="transmembrane region" description="Helical" evidence="1">
    <location>
        <begin position="6"/>
        <end position="33"/>
    </location>
</feature>
<keyword evidence="1" id="KW-0472">Membrane</keyword>
<gene>
    <name evidence="2" type="ORF">Airi01_025720</name>
</gene>
<accession>A0A9W6RI50</accession>
<reference evidence="2" key="1">
    <citation type="submission" date="2023-03" db="EMBL/GenBank/DDBJ databases">
        <title>Actinoallomurus iriomotensis NBRC 103681.</title>
        <authorList>
            <person name="Ichikawa N."/>
            <person name="Sato H."/>
            <person name="Tonouchi N."/>
        </authorList>
    </citation>
    <scope>NUCLEOTIDE SEQUENCE</scope>
    <source>
        <strain evidence="2">NBRC 103681</strain>
    </source>
</reference>
<proteinExistence type="predicted"/>
<dbReference type="AlphaFoldDB" id="A0A9W6RI50"/>
<evidence type="ECO:0000256" key="1">
    <source>
        <dbReference type="SAM" id="Phobius"/>
    </source>
</evidence>
<dbReference type="Proteomes" id="UP001165135">
    <property type="component" value="Unassembled WGS sequence"/>
</dbReference>
<organism evidence="2 3">
    <name type="scientific">Actinoallomurus iriomotensis</name>
    <dbReference type="NCBI Taxonomy" id="478107"/>
    <lineage>
        <taxon>Bacteria</taxon>
        <taxon>Bacillati</taxon>
        <taxon>Actinomycetota</taxon>
        <taxon>Actinomycetes</taxon>
        <taxon>Streptosporangiales</taxon>
        <taxon>Thermomonosporaceae</taxon>
        <taxon>Actinoallomurus</taxon>
    </lineage>
</organism>
<dbReference type="EMBL" id="BSTJ01000002">
    <property type="protein sequence ID" value="GLY74305.1"/>
    <property type="molecule type" value="Genomic_DNA"/>
</dbReference>
<evidence type="ECO:0000313" key="3">
    <source>
        <dbReference type="Proteomes" id="UP001165135"/>
    </source>
</evidence>
<keyword evidence="1" id="KW-0812">Transmembrane</keyword>
<comment type="caution">
    <text evidence="2">The sequence shown here is derived from an EMBL/GenBank/DDBJ whole genome shotgun (WGS) entry which is preliminary data.</text>
</comment>